<evidence type="ECO:0000256" key="4">
    <source>
        <dbReference type="ARBA" id="ARBA00022598"/>
    </source>
</evidence>
<dbReference type="HAMAP" id="MF_01161">
    <property type="entry name" value="tRNA_Ile_lys_synt"/>
    <property type="match status" value="1"/>
</dbReference>
<dbReference type="GO" id="GO:0032267">
    <property type="term" value="F:tRNA(Ile)-lysidine synthase activity"/>
    <property type="evidence" value="ECO:0007669"/>
    <property type="project" value="UniProtKB-EC"/>
</dbReference>
<dbReference type="AlphaFoldDB" id="A0A644W5V1"/>
<evidence type="ECO:0000256" key="8">
    <source>
        <dbReference type="ARBA" id="ARBA00048539"/>
    </source>
</evidence>
<evidence type="ECO:0000256" key="7">
    <source>
        <dbReference type="ARBA" id="ARBA00022840"/>
    </source>
</evidence>
<dbReference type="GO" id="GO:0005737">
    <property type="term" value="C:cytoplasm"/>
    <property type="evidence" value="ECO:0007669"/>
    <property type="project" value="UniProtKB-SubCell"/>
</dbReference>
<dbReference type="SMART" id="SM00977">
    <property type="entry name" value="TilS_C"/>
    <property type="match status" value="1"/>
</dbReference>
<dbReference type="Gene3D" id="3.40.50.620">
    <property type="entry name" value="HUPs"/>
    <property type="match status" value="1"/>
</dbReference>
<dbReference type="CDD" id="cd01992">
    <property type="entry name" value="TilS_N"/>
    <property type="match status" value="1"/>
</dbReference>
<accession>A0A644W5V1</accession>
<dbReference type="SUPFAM" id="SSF56037">
    <property type="entry name" value="PheT/TilS domain"/>
    <property type="match status" value="1"/>
</dbReference>
<dbReference type="EC" id="6.3.4.19" evidence="2"/>
<keyword evidence="9" id="KW-0175">Coiled coil</keyword>
<evidence type="ECO:0000256" key="1">
    <source>
        <dbReference type="ARBA" id="ARBA00004496"/>
    </source>
</evidence>
<evidence type="ECO:0000313" key="11">
    <source>
        <dbReference type="EMBL" id="MPL99101.1"/>
    </source>
</evidence>
<organism evidence="11">
    <name type="scientific">bioreactor metagenome</name>
    <dbReference type="NCBI Taxonomy" id="1076179"/>
    <lineage>
        <taxon>unclassified sequences</taxon>
        <taxon>metagenomes</taxon>
        <taxon>ecological metagenomes</taxon>
    </lineage>
</organism>
<dbReference type="SUPFAM" id="SSF52402">
    <property type="entry name" value="Adenine nucleotide alpha hydrolases-like"/>
    <property type="match status" value="1"/>
</dbReference>
<keyword evidence="7" id="KW-0067">ATP-binding</keyword>
<evidence type="ECO:0000259" key="10">
    <source>
        <dbReference type="SMART" id="SM00977"/>
    </source>
</evidence>
<dbReference type="GO" id="GO:0008033">
    <property type="term" value="P:tRNA processing"/>
    <property type="evidence" value="ECO:0007669"/>
    <property type="project" value="UniProtKB-KW"/>
</dbReference>
<keyword evidence="4 11" id="KW-0436">Ligase</keyword>
<evidence type="ECO:0000256" key="2">
    <source>
        <dbReference type="ARBA" id="ARBA00013267"/>
    </source>
</evidence>
<keyword evidence="5" id="KW-0819">tRNA processing</keyword>
<evidence type="ECO:0000256" key="6">
    <source>
        <dbReference type="ARBA" id="ARBA00022741"/>
    </source>
</evidence>
<dbReference type="Pfam" id="PF01171">
    <property type="entry name" value="ATP_bind_3"/>
    <property type="match status" value="1"/>
</dbReference>
<reference evidence="11" key="1">
    <citation type="submission" date="2019-08" db="EMBL/GenBank/DDBJ databases">
        <authorList>
            <person name="Kucharzyk K."/>
            <person name="Murdoch R.W."/>
            <person name="Higgins S."/>
            <person name="Loffler F."/>
        </authorList>
    </citation>
    <scope>NUCLEOTIDE SEQUENCE</scope>
</reference>
<dbReference type="GO" id="GO:0005524">
    <property type="term" value="F:ATP binding"/>
    <property type="evidence" value="ECO:0007669"/>
    <property type="project" value="UniProtKB-KW"/>
</dbReference>
<gene>
    <name evidence="11" type="primary">tilS_15</name>
    <name evidence="11" type="ORF">SDC9_45316</name>
</gene>
<dbReference type="EMBL" id="VSSQ01000647">
    <property type="protein sequence ID" value="MPL99101.1"/>
    <property type="molecule type" value="Genomic_DNA"/>
</dbReference>
<dbReference type="NCBIfam" id="TIGR02432">
    <property type="entry name" value="lysidine_TilS_N"/>
    <property type="match status" value="1"/>
</dbReference>
<sequence length="440" mass="50852">MLQKVQNFIRENQLLSPEKGPVIVGLSGGSDSVVLLDILLKSGYQCLAAHCNFHLRTLESMRDQEFVRMLSNKLNIPFLCVDFQTNNYAKEKGISVEMAARELRYDWFEKISVEYKAQAIATGHHLDDNIETVLLNLTRGTGLKGLTGMPVRNRKIVRPLLSSSRLEIKQYIGKNQLEYVEDSSNASTDILRNKFRHVIIPLLEEINPAFRNSCKETIENLQGAYKVYQQEIAAIRGDVVQFSDASLSVDYFKLIQYEEYSTILFELLKEYGFNRDQIGQITRSLQAEPGRQFYSGTHSLLKDRNRLIVRPHVIHSDNHQSNSTVENKFNIRIFEKDITFKLSTDNQTVHLDADKVTLPLRIRKWQEADYFYPLGMKGKKKLSDFLIDLKINRFDKENIYVVLSDNQIVWVVGLRIDERVKVTNETKRILEMNLKLVISN</sequence>
<dbReference type="InterPro" id="IPR012094">
    <property type="entry name" value="tRNA_Ile_lys_synt"/>
</dbReference>
<dbReference type="PANTHER" id="PTHR43033:SF1">
    <property type="entry name" value="TRNA(ILE)-LYSIDINE SYNTHASE-RELATED"/>
    <property type="match status" value="1"/>
</dbReference>
<dbReference type="NCBIfam" id="TIGR02433">
    <property type="entry name" value="lysidine_TilS_C"/>
    <property type="match status" value="1"/>
</dbReference>
<dbReference type="InterPro" id="IPR014729">
    <property type="entry name" value="Rossmann-like_a/b/a_fold"/>
</dbReference>
<keyword evidence="6" id="KW-0547">Nucleotide-binding</keyword>
<evidence type="ECO:0000256" key="9">
    <source>
        <dbReference type="SAM" id="Coils"/>
    </source>
</evidence>
<comment type="caution">
    <text evidence="11">The sequence shown here is derived from an EMBL/GenBank/DDBJ whole genome shotgun (WGS) entry which is preliminary data.</text>
</comment>
<comment type="catalytic activity">
    <reaction evidence="8">
        <text>cytidine(34) in tRNA(Ile2) + L-lysine + ATP = lysidine(34) in tRNA(Ile2) + AMP + diphosphate + H(+)</text>
        <dbReference type="Rhea" id="RHEA:43744"/>
        <dbReference type="Rhea" id="RHEA-COMP:10625"/>
        <dbReference type="Rhea" id="RHEA-COMP:10670"/>
        <dbReference type="ChEBI" id="CHEBI:15378"/>
        <dbReference type="ChEBI" id="CHEBI:30616"/>
        <dbReference type="ChEBI" id="CHEBI:32551"/>
        <dbReference type="ChEBI" id="CHEBI:33019"/>
        <dbReference type="ChEBI" id="CHEBI:82748"/>
        <dbReference type="ChEBI" id="CHEBI:83665"/>
        <dbReference type="ChEBI" id="CHEBI:456215"/>
        <dbReference type="EC" id="6.3.4.19"/>
    </reaction>
</comment>
<keyword evidence="3" id="KW-0963">Cytoplasm</keyword>
<protein>
    <recommendedName>
        <fullName evidence="2">tRNA(Ile)-lysidine synthetase</fullName>
        <ecNumber evidence="2">6.3.4.19</ecNumber>
    </recommendedName>
</protein>
<dbReference type="PANTHER" id="PTHR43033">
    <property type="entry name" value="TRNA(ILE)-LYSIDINE SYNTHASE-RELATED"/>
    <property type="match status" value="1"/>
</dbReference>
<dbReference type="InterPro" id="IPR012795">
    <property type="entry name" value="tRNA_Ile_lys_synt_N"/>
</dbReference>
<dbReference type="InterPro" id="IPR012796">
    <property type="entry name" value="Lysidine-tRNA-synth_C"/>
</dbReference>
<feature type="coiled-coil region" evidence="9">
    <location>
        <begin position="211"/>
        <end position="238"/>
    </location>
</feature>
<evidence type="ECO:0000256" key="3">
    <source>
        <dbReference type="ARBA" id="ARBA00022490"/>
    </source>
</evidence>
<comment type="subcellular location">
    <subcellularLocation>
        <location evidence="1">Cytoplasm</location>
    </subcellularLocation>
</comment>
<feature type="domain" description="Lysidine-tRNA(Ile) synthetase C-terminal" evidence="10">
    <location>
        <begin position="360"/>
        <end position="432"/>
    </location>
</feature>
<name>A0A644W5V1_9ZZZZ</name>
<evidence type="ECO:0000256" key="5">
    <source>
        <dbReference type="ARBA" id="ARBA00022694"/>
    </source>
</evidence>
<proteinExistence type="inferred from homology"/>
<dbReference type="Pfam" id="PF11734">
    <property type="entry name" value="TilS_C"/>
    <property type="match status" value="1"/>
</dbReference>
<dbReference type="InterPro" id="IPR011063">
    <property type="entry name" value="TilS/TtcA_N"/>
</dbReference>